<name>A0A7I8KAW2_SPIIN</name>
<keyword evidence="1" id="KW-0677">Repeat</keyword>
<dbReference type="PANTHER" id="PTHR47926:SF398">
    <property type="entry name" value="PENTATRICOPEPTIDE REPEAT-CONTAINING PROTEIN"/>
    <property type="match status" value="1"/>
</dbReference>
<feature type="domain" description="DYW" evidence="3">
    <location>
        <begin position="500"/>
        <end position="592"/>
    </location>
</feature>
<evidence type="ECO:0000259" key="3">
    <source>
        <dbReference type="Pfam" id="PF14432"/>
    </source>
</evidence>
<dbReference type="FunFam" id="1.25.40.10:FF:001211">
    <property type="entry name" value="Pentatricopeptide repeat-containing protein"/>
    <property type="match status" value="1"/>
</dbReference>
<accession>A0A7I8KAW2</accession>
<dbReference type="Proteomes" id="UP000663760">
    <property type="component" value="Chromosome 4"/>
</dbReference>
<dbReference type="EMBL" id="LR746267">
    <property type="protein sequence ID" value="CAA7394821.1"/>
    <property type="molecule type" value="Genomic_DNA"/>
</dbReference>
<evidence type="ECO:0000313" key="4">
    <source>
        <dbReference type="EMBL" id="CAA7394821.1"/>
    </source>
</evidence>
<sequence>MLRASVFPNDFTFPCAFKAAAALTLPPAGRQLHALALKSGLISDVFVACSALDMYCKTGLKTDASNLFDEMPQKNIVAWNAVMSNAVLEARPADAAEAFLALRHRPECYPNSITLCAFLNACAGAGGSGGDGYLPAGEQLHGFIVRSGFEGDVSVGNALIDFYGKLRRPAGARRVFDGISPRNDVSWCSMIAAYAQNAAETEAFAVFLAARREGMRASDFMLSSVLTTCAGLAGVDLGRALHAAAVRSRSDSSVFVGTALVDMYGKCGSVADAERTFQWLPSKNLVSWNAMIGSYAQQGLARPALEALHAMALPGGTAPNHVTLVCAMAACSRGGLVEEGLELFETMGERYAIVPTLEHYACAVDLLGRAGREEAAYELIRKMPMAPSASVWGALLGACRMHGKVELGKTAAERLLELDPGDSGNLVLLSNMLAAAGRWEEATEVRKEMKVAGVKKGPGCSWVSWRHEVHVFHAKDGKHERDGEIRTELGRLEREMRAAGYSPETRWALYDVEEEEKEGEVREHSEKLAVAFGLLWVPAPAPIRVTKNLRVCGDCHAAIKLISAIVKREIILRDNVRFHHFSEGRCSCGDYW</sequence>
<dbReference type="Pfam" id="PF20431">
    <property type="entry name" value="E_motif"/>
    <property type="match status" value="1"/>
</dbReference>
<gene>
    <name evidence="4" type="ORF">SI8410_04005482</name>
</gene>
<dbReference type="GO" id="GO:0008270">
    <property type="term" value="F:zinc ion binding"/>
    <property type="evidence" value="ECO:0007669"/>
    <property type="project" value="InterPro"/>
</dbReference>
<keyword evidence="5" id="KW-1185">Reference proteome</keyword>
<organism evidence="4 5">
    <name type="scientific">Spirodela intermedia</name>
    <name type="common">Intermediate duckweed</name>
    <dbReference type="NCBI Taxonomy" id="51605"/>
    <lineage>
        <taxon>Eukaryota</taxon>
        <taxon>Viridiplantae</taxon>
        <taxon>Streptophyta</taxon>
        <taxon>Embryophyta</taxon>
        <taxon>Tracheophyta</taxon>
        <taxon>Spermatophyta</taxon>
        <taxon>Magnoliopsida</taxon>
        <taxon>Liliopsida</taxon>
        <taxon>Araceae</taxon>
        <taxon>Lemnoideae</taxon>
        <taxon>Spirodela</taxon>
    </lineage>
</organism>
<dbReference type="FunFam" id="1.25.40.10:FF:000196">
    <property type="entry name" value="Pentatricopeptide repeat-containing protein At4g14850"/>
    <property type="match status" value="2"/>
</dbReference>
<dbReference type="GO" id="GO:0003723">
    <property type="term" value="F:RNA binding"/>
    <property type="evidence" value="ECO:0007669"/>
    <property type="project" value="InterPro"/>
</dbReference>
<evidence type="ECO:0000313" key="5">
    <source>
        <dbReference type="Proteomes" id="UP000663760"/>
    </source>
</evidence>
<dbReference type="OrthoDB" id="750109at2759"/>
<dbReference type="PANTHER" id="PTHR47926">
    <property type="entry name" value="PENTATRICOPEPTIDE REPEAT-CONTAINING PROTEIN"/>
    <property type="match status" value="1"/>
</dbReference>
<dbReference type="PROSITE" id="PS51375">
    <property type="entry name" value="PPR"/>
    <property type="match status" value="1"/>
</dbReference>
<feature type="repeat" description="PPR" evidence="2">
    <location>
        <begin position="44"/>
        <end position="78"/>
    </location>
</feature>
<dbReference type="InterPro" id="IPR011990">
    <property type="entry name" value="TPR-like_helical_dom_sf"/>
</dbReference>
<dbReference type="InterPro" id="IPR046848">
    <property type="entry name" value="E_motif"/>
</dbReference>
<dbReference type="InterPro" id="IPR002885">
    <property type="entry name" value="PPR_rpt"/>
</dbReference>
<reference evidence="4" key="1">
    <citation type="submission" date="2020-02" db="EMBL/GenBank/DDBJ databases">
        <authorList>
            <person name="Scholz U."/>
            <person name="Mascher M."/>
            <person name="Fiebig A."/>
        </authorList>
    </citation>
    <scope>NUCLEOTIDE SEQUENCE</scope>
</reference>
<evidence type="ECO:0000256" key="2">
    <source>
        <dbReference type="PROSITE-ProRule" id="PRU00708"/>
    </source>
</evidence>
<dbReference type="AlphaFoldDB" id="A0A7I8KAW2"/>
<protein>
    <recommendedName>
        <fullName evidence="3">DYW domain-containing protein</fullName>
    </recommendedName>
</protein>
<proteinExistence type="predicted"/>
<dbReference type="Pfam" id="PF14432">
    <property type="entry name" value="DYW_deaminase"/>
    <property type="match status" value="1"/>
</dbReference>
<dbReference type="Pfam" id="PF01535">
    <property type="entry name" value="PPR"/>
    <property type="match status" value="4"/>
</dbReference>
<dbReference type="InterPro" id="IPR046960">
    <property type="entry name" value="PPR_At4g14850-like_plant"/>
</dbReference>
<evidence type="ECO:0000256" key="1">
    <source>
        <dbReference type="ARBA" id="ARBA00022737"/>
    </source>
</evidence>
<dbReference type="Gene3D" id="1.25.40.10">
    <property type="entry name" value="Tetratricopeptide repeat domain"/>
    <property type="match status" value="4"/>
</dbReference>
<dbReference type="GO" id="GO:0009451">
    <property type="term" value="P:RNA modification"/>
    <property type="evidence" value="ECO:0007669"/>
    <property type="project" value="InterPro"/>
</dbReference>
<dbReference type="InterPro" id="IPR032867">
    <property type="entry name" value="DYW_dom"/>
</dbReference>